<evidence type="ECO:0000313" key="2">
    <source>
        <dbReference type="Proteomes" id="UP000290289"/>
    </source>
</evidence>
<sequence length="63" mass="6536">MAGSSVLDGSDGVMVVATAWCCRRGEKNQAVVVLGPGFSGISSRRMAGWVVPLWVATAVRLDG</sequence>
<accession>A0A498KDN6</accession>
<dbReference type="EMBL" id="RDQH01000328">
    <property type="protein sequence ID" value="RXI05457.1"/>
    <property type="molecule type" value="Genomic_DNA"/>
</dbReference>
<gene>
    <name evidence="1" type="ORF">DVH24_006714</name>
</gene>
<name>A0A498KDN6_MALDO</name>
<comment type="caution">
    <text evidence="1">The sequence shown here is derived from an EMBL/GenBank/DDBJ whole genome shotgun (WGS) entry which is preliminary data.</text>
</comment>
<organism evidence="1 2">
    <name type="scientific">Malus domestica</name>
    <name type="common">Apple</name>
    <name type="synonym">Pyrus malus</name>
    <dbReference type="NCBI Taxonomy" id="3750"/>
    <lineage>
        <taxon>Eukaryota</taxon>
        <taxon>Viridiplantae</taxon>
        <taxon>Streptophyta</taxon>
        <taxon>Embryophyta</taxon>
        <taxon>Tracheophyta</taxon>
        <taxon>Spermatophyta</taxon>
        <taxon>Magnoliopsida</taxon>
        <taxon>eudicotyledons</taxon>
        <taxon>Gunneridae</taxon>
        <taxon>Pentapetalae</taxon>
        <taxon>rosids</taxon>
        <taxon>fabids</taxon>
        <taxon>Rosales</taxon>
        <taxon>Rosaceae</taxon>
        <taxon>Amygdaloideae</taxon>
        <taxon>Maleae</taxon>
        <taxon>Malus</taxon>
    </lineage>
</organism>
<keyword evidence="2" id="KW-1185">Reference proteome</keyword>
<dbReference type="AlphaFoldDB" id="A0A498KDN6"/>
<evidence type="ECO:0000313" key="1">
    <source>
        <dbReference type="EMBL" id="RXI05457.1"/>
    </source>
</evidence>
<proteinExistence type="predicted"/>
<reference evidence="1 2" key="1">
    <citation type="submission" date="2018-10" db="EMBL/GenBank/DDBJ databases">
        <title>A high-quality apple genome assembly.</title>
        <authorList>
            <person name="Hu J."/>
        </authorList>
    </citation>
    <scope>NUCLEOTIDE SEQUENCE [LARGE SCALE GENOMIC DNA]</scope>
    <source>
        <strain evidence="2">cv. HFTH1</strain>
        <tissue evidence="1">Young leaf</tissue>
    </source>
</reference>
<protein>
    <submittedName>
        <fullName evidence="1">Uncharacterized protein</fullName>
    </submittedName>
</protein>
<dbReference type="Proteomes" id="UP000290289">
    <property type="component" value="Chromosome 2"/>
</dbReference>